<reference evidence="3" key="1">
    <citation type="submission" date="2017-04" db="EMBL/GenBank/DDBJ databases">
        <authorList>
            <person name="Varghese N."/>
            <person name="Submissions S."/>
        </authorList>
    </citation>
    <scope>NUCLEOTIDE SEQUENCE [LARGE SCALE GENOMIC DNA]</scope>
    <source>
        <strain evidence="3">DSM 4125</strain>
    </source>
</reference>
<organism evidence="2 3">
    <name type="scientific">Marivirga sericea</name>
    <dbReference type="NCBI Taxonomy" id="1028"/>
    <lineage>
        <taxon>Bacteria</taxon>
        <taxon>Pseudomonadati</taxon>
        <taxon>Bacteroidota</taxon>
        <taxon>Cytophagia</taxon>
        <taxon>Cytophagales</taxon>
        <taxon>Marivirgaceae</taxon>
        <taxon>Marivirga</taxon>
    </lineage>
</organism>
<dbReference type="STRING" id="1028.SAMN05661096_01829"/>
<dbReference type="OrthoDB" id="671991at2"/>
<feature type="signal peptide" evidence="1">
    <location>
        <begin position="1"/>
        <end position="22"/>
    </location>
</feature>
<evidence type="ECO:0000256" key="1">
    <source>
        <dbReference type="SAM" id="SignalP"/>
    </source>
</evidence>
<dbReference type="RefSeq" id="WP_085516744.1">
    <property type="nucleotide sequence ID" value="NZ_FXAW01000003.1"/>
</dbReference>
<sequence>MKVITIFLSILILCLSAAPCRAEQDTCHEEIESCRDETPLPVDNDKPELPCLPFYSCGSCTGFNVTTLDFSDFNGEFHEQSDFSTSCFQGVSKMYRPSLLKPPKQI</sequence>
<dbReference type="EMBL" id="FXAW01000003">
    <property type="protein sequence ID" value="SMG29383.1"/>
    <property type="molecule type" value="Genomic_DNA"/>
</dbReference>
<keyword evidence="1" id="KW-0732">Signal</keyword>
<dbReference type="AlphaFoldDB" id="A0A1X7JNA5"/>
<accession>A0A1X7JNA5</accession>
<gene>
    <name evidence="2" type="ORF">SAMN05661096_01829</name>
</gene>
<name>A0A1X7JNA5_9BACT</name>
<proteinExistence type="predicted"/>
<evidence type="ECO:0000313" key="3">
    <source>
        <dbReference type="Proteomes" id="UP000193804"/>
    </source>
</evidence>
<protein>
    <submittedName>
        <fullName evidence="2">Uncharacterized protein</fullName>
    </submittedName>
</protein>
<feature type="chain" id="PRO_5012146254" evidence="1">
    <location>
        <begin position="23"/>
        <end position="106"/>
    </location>
</feature>
<dbReference type="Proteomes" id="UP000193804">
    <property type="component" value="Unassembled WGS sequence"/>
</dbReference>
<keyword evidence="3" id="KW-1185">Reference proteome</keyword>
<evidence type="ECO:0000313" key="2">
    <source>
        <dbReference type="EMBL" id="SMG29383.1"/>
    </source>
</evidence>